<proteinExistence type="predicted"/>
<evidence type="ECO:0000313" key="3">
    <source>
        <dbReference type="Proteomes" id="UP000297403"/>
    </source>
</evidence>
<dbReference type="EMBL" id="SOFY01000005">
    <property type="protein sequence ID" value="TFC52936.1"/>
    <property type="molecule type" value="Genomic_DNA"/>
</dbReference>
<dbReference type="SMART" id="SM00871">
    <property type="entry name" value="AraC_E_bind"/>
    <property type="match status" value="1"/>
</dbReference>
<protein>
    <submittedName>
        <fullName evidence="2">AraC family transcriptional regulator</fullName>
    </submittedName>
</protein>
<dbReference type="Proteomes" id="UP000297403">
    <property type="component" value="Unassembled WGS sequence"/>
</dbReference>
<reference evidence="2 3" key="1">
    <citation type="submission" date="2019-03" db="EMBL/GenBank/DDBJ databases">
        <title>Genomics of glacier-inhabiting Cryobacterium strains.</title>
        <authorList>
            <person name="Liu Q."/>
            <person name="Xin Y.-H."/>
        </authorList>
    </citation>
    <scope>NUCLEOTIDE SEQUENCE [LARGE SCALE GENOMIC DNA]</scope>
    <source>
        <strain evidence="3">TMT1-22</strain>
    </source>
</reference>
<gene>
    <name evidence="2" type="ORF">E3O49_00770</name>
</gene>
<feature type="domain" description="AraC effector-binding" evidence="1">
    <location>
        <begin position="8"/>
        <end position="158"/>
    </location>
</feature>
<dbReference type="InterPro" id="IPR010499">
    <property type="entry name" value="AraC_E-bd"/>
</dbReference>
<organism evidence="2 3">
    <name type="scientific">Cryobacterium shii</name>
    <dbReference type="NCBI Taxonomy" id="1259235"/>
    <lineage>
        <taxon>Bacteria</taxon>
        <taxon>Bacillati</taxon>
        <taxon>Actinomycetota</taxon>
        <taxon>Actinomycetes</taxon>
        <taxon>Micrococcales</taxon>
        <taxon>Microbacteriaceae</taxon>
        <taxon>Cryobacterium</taxon>
    </lineage>
</organism>
<sequence length="158" mass="17219">MRCRRPGGPHERVELEPRTLVGVHETIKMTPMSEFMGRAFGTAAAELGKQGAFPAGPPISMYHGMPTDTVDVTAGFPVAHPVTPTPLVVVETLPGGPAIEAIHTGSYDTLTQTYGELSTWLLEQKLDLAPDMWEECLVGPDTEPDPAKWQTRIVFPLR</sequence>
<name>A0AAQ2C928_9MICO</name>
<keyword evidence="3" id="KW-1185">Reference proteome</keyword>
<dbReference type="SUPFAM" id="SSF55136">
    <property type="entry name" value="Probable bacterial effector-binding domain"/>
    <property type="match status" value="1"/>
</dbReference>
<evidence type="ECO:0000313" key="2">
    <source>
        <dbReference type="EMBL" id="TFC52936.1"/>
    </source>
</evidence>
<dbReference type="AlphaFoldDB" id="A0AAQ2C928"/>
<dbReference type="Pfam" id="PF06445">
    <property type="entry name" value="GyrI-like"/>
    <property type="match status" value="1"/>
</dbReference>
<comment type="caution">
    <text evidence="2">The sequence shown here is derived from an EMBL/GenBank/DDBJ whole genome shotgun (WGS) entry which is preliminary data.</text>
</comment>
<dbReference type="InterPro" id="IPR029442">
    <property type="entry name" value="GyrI-like"/>
</dbReference>
<accession>A0AAQ2C928</accession>
<dbReference type="InterPro" id="IPR011256">
    <property type="entry name" value="Reg_factor_effector_dom_sf"/>
</dbReference>
<evidence type="ECO:0000259" key="1">
    <source>
        <dbReference type="SMART" id="SM00871"/>
    </source>
</evidence>
<dbReference type="Gene3D" id="3.20.80.10">
    <property type="entry name" value="Regulatory factor, effector binding domain"/>
    <property type="match status" value="1"/>
</dbReference>